<dbReference type="AlphaFoldDB" id="A0A1D8B2T2"/>
<proteinExistence type="predicted"/>
<dbReference type="InterPro" id="IPR027580">
    <property type="entry name" value="EXLDI"/>
</dbReference>
<evidence type="ECO:0000313" key="2">
    <source>
        <dbReference type="Proteomes" id="UP000095214"/>
    </source>
</evidence>
<dbReference type="EMBL" id="CP017298">
    <property type="protein sequence ID" value="AOS47430.1"/>
    <property type="molecule type" value="Genomic_DNA"/>
</dbReference>
<dbReference type="OrthoDB" id="3199431at2"/>
<accession>A0A1D8B2T2</accession>
<keyword evidence="2" id="KW-1185">Reference proteome</keyword>
<dbReference type="Proteomes" id="UP000095214">
    <property type="component" value="Chromosome"/>
</dbReference>
<dbReference type="NCBIfam" id="TIGR04342">
    <property type="entry name" value="EXLDI"/>
    <property type="match status" value="1"/>
</dbReference>
<evidence type="ECO:0008006" key="3">
    <source>
        <dbReference type="Google" id="ProtNLM"/>
    </source>
</evidence>
<dbReference type="STRING" id="178339.BH719_05825"/>
<name>A0A1D8B2T2_9ACTO</name>
<reference evidence="1 2" key="1">
    <citation type="submission" date="2016-09" db="EMBL/GenBank/DDBJ databases">
        <title>Complete genome sequence of Actinomyces hongkongensis HKU8.</title>
        <authorList>
            <person name="Gao Y.-X."/>
            <person name="Zhou Y.-Y."/>
            <person name="Xie Y."/>
            <person name="Wang M."/>
            <person name="Wang S.-J."/>
            <person name="Shen S.-G."/>
        </authorList>
    </citation>
    <scope>NUCLEOTIDE SEQUENCE [LARGE SCALE GENOMIC DNA]</scope>
    <source>
        <strain evidence="1 2">HKU8</strain>
    </source>
</reference>
<gene>
    <name evidence="1" type="ORF">BH719_05825</name>
</gene>
<organism evidence="1 2">
    <name type="scientific">Pauljensenia hongkongensis</name>
    <dbReference type="NCBI Taxonomy" id="178339"/>
    <lineage>
        <taxon>Bacteria</taxon>
        <taxon>Bacillati</taxon>
        <taxon>Actinomycetota</taxon>
        <taxon>Actinomycetes</taxon>
        <taxon>Actinomycetales</taxon>
        <taxon>Actinomycetaceae</taxon>
        <taxon>Pauljensenia</taxon>
    </lineage>
</organism>
<evidence type="ECO:0000313" key="1">
    <source>
        <dbReference type="EMBL" id="AOS47430.1"/>
    </source>
</evidence>
<dbReference type="KEGG" id="phon:BH719_05825"/>
<protein>
    <recommendedName>
        <fullName evidence="3">EXLDI protein</fullName>
    </recommendedName>
</protein>
<sequence>MPTKNVYIAEADLPLFEQAARLAGGNSAAVVAGIRLYLEHHGKKGRREMMGTVELEVDDGPVVRTKRFTGRLCLKWRRRVEGLRVQTFRVYATAKGQYAVHTRDDPDWTGMGSRDWDSAEADGADGTRTWEGEWWRPRERSLLVFPDAASMRGRLPDGLVDEVERMGAGPQVEDLDI</sequence>